<evidence type="ECO:0000313" key="2">
    <source>
        <dbReference type="Proteomes" id="UP000479190"/>
    </source>
</evidence>
<dbReference type="Gene3D" id="2.60.40.10">
    <property type="entry name" value="Immunoglobulins"/>
    <property type="match status" value="1"/>
</dbReference>
<dbReference type="Proteomes" id="UP000479190">
    <property type="component" value="Unassembled WGS sequence"/>
</dbReference>
<protein>
    <submittedName>
        <fullName evidence="1">Uncharacterized protein</fullName>
    </submittedName>
</protein>
<name>A0A6H5IY67_9HYME</name>
<dbReference type="EMBL" id="CADCXV010001175">
    <property type="protein sequence ID" value="CAB0042263.1"/>
    <property type="molecule type" value="Genomic_DNA"/>
</dbReference>
<dbReference type="InterPro" id="IPR013783">
    <property type="entry name" value="Ig-like_fold"/>
</dbReference>
<reference evidence="1 2" key="1">
    <citation type="submission" date="2020-02" db="EMBL/GenBank/DDBJ databases">
        <authorList>
            <person name="Ferguson B K."/>
        </authorList>
    </citation>
    <scope>NUCLEOTIDE SEQUENCE [LARGE SCALE GENOMIC DNA]</scope>
</reference>
<gene>
    <name evidence="1" type="ORF">TBRA_LOCUS13893</name>
</gene>
<organism evidence="1 2">
    <name type="scientific">Trichogramma brassicae</name>
    <dbReference type="NCBI Taxonomy" id="86971"/>
    <lineage>
        <taxon>Eukaryota</taxon>
        <taxon>Metazoa</taxon>
        <taxon>Ecdysozoa</taxon>
        <taxon>Arthropoda</taxon>
        <taxon>Hexapoda</taxon>
        <taxon>Insecta</taxon>
        <taxon>Pterygota</taxon>
        <taxon>Neoptera</taxon>
        <taxon>Endopterygota</taxon>
        <taxon>Hymenoptera</taxon>
        <taxon>Apocrita</taxon>
        <taxon>Proctotrupomorpha</taxon>
        <taxon>Chalcidoidea</taxon>
        <taxon>Trichogrammatidae</taxon>
        <taxon>Trichogramma</taxon>
    </lineage>
</organism>
<accession>A0A6H5IY67</accession>
<keyword evidence="2" id="KW-1185">Reference proteome</keyword>
<sequence>MIVGIVGASSHEADQNVRCYEEERNPKQTVDERATISHFLTNASDEESDFMIENHCEHSAFKIEPKFGNAAPRETTELKIEFRQEKTGMNKCILPILFSKQASYRTCELFDRY</sequence>
<proteinExistence type="predicted"/>
<dbReference type="AlphaFoldDB" id="A0A6H5IY67"/>
<evidence type="ECO:0000313" key="1">
    <source>
        <dbReference type="EMBL" id="CAB0042263.1"/>
    </source>
</evidence>